<proteinExistence type="predicted"/>
<dbReference type="InterPro" id="IPR036582">
    <property type="entry name" value="Mao_N_sf"/>
</dbReference>
<name>A0ABQ6NW87_9BACL</name>
<evidence type="ECO:0000256" key="1">
    <source>
        <dbReference type="SAM" id="SignalP"/>
    </source>
</evidence>
<dbReference type="RefSeq" id="WP_317982035.1">
    <property type="nucleotide sequence ID" value="NZ_BTCL01000028.1"/>
</dbReference>
<dbReference type="Proteomes" id="UP001285921">
    <property type="component" value="Unassembled WGS sequence"/>
</dbReference>
<dbReference type="Gene3D" id="3.30.457.10">
    <property type="entry name" value="Copper amine oxidase-like, N-terminal domain"/>
    <property type="match status" value="1"/>
</dbReference>
<feature type="chain" id="PRO_5045277592" description="Copper amine oxidase-like N-terminal domain-containing protein" evidence="1">
    <location>
        <begin position="28"/>
        <end position="316"/>
    </location>
</feature>
<keyword evidence="1" id="KW-0732">Signal</keyword>
<dbReference type="SUPFAM" id="SSF55383">
    <property type="entry name" value="Copper amine oxidase, domain N"/>
    <property type="match status" value="2"/>
</dbReference>
<evidence type="ECO:0000313" key="4">
    <source>
        <dbReference type="Proteomes" id="UP001285921"/>
    </source>
</evidence>
<accession>A0ABQ6NW87</accession>
<dbReference type="EMBL" id="BTCL01000028">
    <property type="protein sequence ID" value="GMK48360.1"/>
    <property type="molecule type" value="Genomic_DNA"/>
</dbReference>
<feature type="domain" description="Copper amine oxidase-like N-terminal" evidence="2">
    <location>
        <begin position="55"/>
        <end position="175"/>
    </location>
</feature>
<comment type="caution">
    <text evidence="3">The sequence shown here is derived from an EMBL/GenBank/DDBJ whole genome shotgun (WGS) entry which is preliminary data.</text>
</comment>
<gene>
    <name evidence="3" type="ORF">PghCCS26_54900</name>
</gene>
<evidence type="ECO:0000259" key="2">
    <source>
        <dbReference type="Pfam" id="PF07833"/>
    </source>
</evidence>
<evidence type="ECO:0000313" key="3">
    <source>
        <dbReference type="EMBL" id="GMK48360.1"/>
    </source>
</evidence>
<feature type="signal peptide" evidence="1">
    <location>
        <begin position="1"/>
        <end position="27"/>
    </location>
</feature>
<protein>
    <recommendedName>
        <fullName evidence="2">Copper amine oxidase-like N-terminal domain-containing protein</fullName>
    </recommendedName>
</protein>
<organism evidence="3 4">
    <name type="scientific">Paenibacillus glycanilyticus</name>
    <dbReference type="NCBI Taxonomy" id="126569"/>
    <lineage>
        <taxon>Bacteria</taxon>
        <taxon>Bacillati</taxon>
        <taxon>Bacillota</taxon>
        <taxon>Bacilli</taxon>
        <taxon>Bacillales</taxon>
        <taxon>Paenibacillaceae</taxon>
        <taxon>Paenibacillus</taxon>
    </lineage>
</organism>
<keyword evidence="4" id="KW-1185">Reference proteome</keyword>
<sequence>MMKSLRHYTLMLLIVALCTVLPLTAGAASSSVTVKTQAVNLKFDGQSLALPDGQYAFIYQDRTYIPVRFISYALQKSVKWDQKTSKVTVSEPTAAEKEALAKLLAGAAAGGAQPVESKNITIKPVQATLVFDGQAKALPTGQSLYSINNSIYVPLRFMSEAVGTDIKWDQKTNSITGESAAYKAAQAGGNNGTGTNPGTGTGGGTDPVGEVKPTYENLAASATAKLTDLESKCGATLNTLYNQHKAATDDTVKKNLEDSGRQTIDQCTADFNKLVTETKAELAKYGYSSDALIAEFKKQFDTDMALIKSLAGGMLG</sequence>
<dbReference type="Pfam" id="PF07833">
    <property type="entry name" value="Cu_amine_oxidN1"/>
    <property type="match status" value="1"/>
</dbReference>
<reference evidence="3 4" key="1">
    <citation type="submission" date="2023-05" db="EMBL/GenBank/DDBJ databases">
        <title>Draft genome of Paenibacillus sp. CCS26.</title>
        <authorList>
            <person name="Akita H."/>
            <person name="Shinto Y."/>
            <person name="Kimura Z."/>
        </authorList>
    </citation>
    <scope>NUCLEOTIDE SEQUENCE [LARGE SCALE GENOMIC DNA]</scope>
    <source>
        <strain evidence="3 4">CCS26</strain>
    </source>
</reference>
<dbReference type="InterPro" id="IPR012854">
    <property type="entry name" value="Cu_amine_oxidase-like_N"/>
</dbReference>